<dbReference type="EMBL" id="VSRR010011294">
    <property type="protein sequence ID" value="MPC52972.1"/>
    <property type="molecule type" value="Genomic_DNA"/>
</dbReference>
<sequence length="64" mass="6999">MLTYCSSDLANSSFCGLAAQGFLLHSYPVQLFNAILSSSDHNLYVILLFQSLLRISENRGDSGV</sequence>
<dbReference type="Proteomes" id="UP000324222">
    <property type="component" value="Unassembled WGS sequence"/>
</dbReference>
<proteinExistence type="predicted"/>
<evidence type="ECO:0000313" key="2">
    <source>
        <dbReference type="Proteomes" id="UP000324222"/>
    </source>
</evidence>
<reference evidence="1 2" key="1">
    <citation type="submission" date="2019-05" db="EMBL/GenBank/DDBJ databases">
        <title>Another draft genome of Portunus trituberculatus and its Hox gene families provides insights of decapod evolution.</title>
        <authorList>
            <person name="Jeong J.-H."/>
            <person name="Song I."/>
            <person name="Kim S."/>
            <person name="Choi T."/>
            <person name="Kim D."/>
            <person name="Ryu S."/>
            <person name="Kim W."/>
        </authorList>
    </citation>
    <scope>NUCLEOTIDE SEQUENCE [LARGE SCALE GENOMIC DNA]</scope>
    <source>
        <tissue evidence="1">Muscle</tissue>
    </source>
</reference>
<keyword evidence="2" id="KW-1185">Reference proteome</keyword>
<evidence type="ECO:0000313" key="1">
    <source>
        <dbReference type="EMBL" id="MPC52972.1"/>
    </source>
</evidence>
<protein>
    <submittedName>
        <fullName evidence="1">Uncharacterized protein</fullName>
    </submittedName>
</protein>
<organism evidence="1 2">
    <name type="scientific">Portunus trituberculatus</name>
    <name type="common">Swimming crab</name>
    <name type="synonym">Neptunus trituberculatus</name>
    <dbReference type="NCBI Taxonomy" id="210409"/>
    <lineage>
        <taxon>Eukaryota</taxon>
        <taxon>Metazoa</taxon>
        <taxon>Ecdysozoa</taxon>
        <taxon>Arthropoda</taxon>
        <taxon>Crustacea</taxon>
        <taxon>Multicrustacea</taxon>
        <taxon>Malacostraca</taxon>
        <taxon>Eumalacostraca</taxon>
        <taxon>Eucarida</taxon>
        <taxon>Decapoda</taxon>
        <taxon>Pleocyemata</taxon>
        <taxon>Brachyura</taxon>
        <taxon>Eubrachyura</taxon>
        <taxon>Portunoidea</taxon>
        <taxon>Portunidae</taxon>
        <taxon>Portuninae</taxon>
        <taxon>Portunus</taxon>
    </lineage>
</organism>
<gene>
    <name evidence="1" type="ORF">E2C01_046854</name>
</gene>
<dbReference type="AlphaFoldDB" id="A0A5B7G218"/>
<comment type="caution">
    <text evidence="1">The sequence shown here is derived from an EMBL/GenBank/DDBJ whole genome shotgun (WGS) entry which is preliminary data.</text>
</comment>
<name>A0A5B7G218_PORTR</name>
<accession>A0A5B7G218</accession>